<gene>
    <name evidence="3" type="ORF">TrLO_g3377</name>
</gene>
<evidence type="ECO:0000313" key="4">
    <source>
        <dbReference type="Proteomes" id="UP001165122"/>
    </source>
</evidence>
<dbReference type="AlphaFoldDB" id="A0A9W7EDI3"/>
<evidence type="ECO:0000313" key="3">
    <source>
        <dbReference type="EMBL" id="GMH74763.1"/>
    </source>
</evidence>
<feature type="domain" description="RING-type" evidence="2">
    <location>
        <begin position="3"/>
        <end position="28"/>
    </location>
</feature>
<keyword evidence="1" id="KW-0862">Zinc</keyword>
<dbReference type="Gene3D" id="3.30.40.10">
    <property type="entry name" value="Zinc/RING finger domain, C3HC4 (zinc finger)"/>
    <property type="match status" value="1"/>
</dbReference>
<evidence type="ECO:0000259" key="2">
    <source>
        <dbReference type="PROSITE" id="PS50089"/>
    </source>
</evidence>
<dbReference type="InterPro" id="IPR013083">
    <property type="entry name" value="Znf_RING/FYVE/PHD"/>
</dbReference>
<protein>
    <recommendedName>
        <fullName evidence="2">RING-type domain-containing protein</fullName>
    </recommendedName>
</protein>
<dbReference type="PROSITE" id="PS50089">
    <property type="entry name" value="ZF_RING_2"/>
    <property type="match status" value="1"/>
</dbReference>
<dbReference type="EMBL" id="BRXW01000701">
    <property type="protein sequence ID" value="GMH74763.1"/>
    <property type="molecule type" value="Genomic_DNA"/>
</dbReference>
<accession>A0A9W7EDI3</accession>
<reference evidence="4" key="1">
    <citation type="journal article" date="2023" name="Commun. Biol.">
        <title>Genome analysis of Parmales, the sister group of diatoms, reveals the evolutionary specialization of diatoms from phago-mixotrophs to photoautotrophs.</title>
        <authorList>
            <person name="Ban H."/>
            <person name="Sato S."/>
            <person name="Yoshikawa S."/>
            <person name="Yamada K."/>
            <person name="Nakamura Y."/>
            <person name="Ichinomiya M."/>
            <person name="Sato N."/>
            <person name="Blanc-Mathieu R."/>
            <person name="Endo H."/>
            <person name="Kuwata A."/>
            <person name="Ogata H."/>
        </authorList>
    </citation>
    <scope>NUCLEOTIDE SEQUENCE [LARGE SCALE GENOMIC DNA]</scope>
    <source>
        <strain evidence="4">NIES 3700</strain>
    </source>
</reference>
<keyword evidence="1" id="KW-0479">Metal-binding</keyword>
<comment type="caution">
    <text evidence="3">The sequence shown here is derived from an EMBL/GenBank/DDBJ whole genome shotgun (WGS) entry which is preliminary data.</text>
</comment>
<dbReference type="Pfam" id="PF13920">
    <property type="entry name" value="zf-C3HC4_3"/>
    <property type="match status" value="1"/>
</dbReference>
<name>A0A9W7EDI3_9STRA</name>
<evidence type="ECO:0000256" key="1">
    <source>
        <dbReference type="PROSITE-ProRule" id="PRU00175"/>
    </source>
</evidence>
<proteinExistence type="predicted"/>
<dbReference type="SUPFAM" id="SSF57850">
    <property type="entry name" value="RING/U-box"/>
    <property type="match status" value="1"/>
</dbReference>
<keyword evidence="1" id="KW-0863">Zinc-finger</keyword>
<dbReference type="GO" id="GO:0008270">
    <property type="term" value="F:zinc ion binding"/>
    <property type="evidence" value="ECO:0007669"/>
    <property type="project" value="UniProtKB-KW"/>
</dbReference>
<dbReference type="InterPro" id="IPR001841">
    <property type="entry name" value="Znf_RING"/>
</dbReference>
<dbReference type="Proteomes" id="UP001165122">
    <property type="component" value="Unassembled WGS sequence"/>
</dbReference>
<organism evidence="3 4">
    <name type="scientific">Triparma laevis f. longispina</name>
    <dbReference type="NCBI Taxonomy" id="1714387"/>
    <lineage>
        <taxon>Eukaryota</taxon>
        <taxon>Sar</taxon>
        <taxon>Stramenopiles</taxon>
        <taxon>Ochrophyta</taxon>
        <taxon>Bolidophyceae</taxon>
        <taxon>Parmales</taxon>
        <taxon>Triparmaceae</taxon>
        <taxon>Triparma</taxon>
    </lineage>
</organism>
<sequence>MRPCGHSVICRVCTRELMTRSEPCPICRKPIDSFKLASGEGFNEYFRKQFNGNEAAFLRWKEVYDVLEIVGGMGCHHNVRGHLETQVLSITRSEDLVKLRALAKLCSRDFFNDESLLVSGVEEDLEVLELAMPEEKKIRGKKKKHQKKKDLRKLKILDACMALGNACNRVLAFYDALQYLERAKKGYEEQLGRDSEKALDVAYGLIANSTLSSDEKIEKLRDLVKRMERALGEENVVAFETLDQLGDALYNSGE</sequence>
<keyword evidence="4" id="KW-1185">Reference proteome</keyword>